<dbReference type="SUPFAM" id="SSF52540">
    <property type="entry name" value="P-loop containing nucleoside triphosphate hydrolases"/>
    <property type="match status" value="1"/>
</dbReference>
<dbReference type="InterPro" id="IPR027417">
    <property type="entry name" value="P-loop_NTPase"/>
</dbReference>
<dbReference type="AlphaFoldDB" id="A0AAW6HNV4"/>
<gene>
    <name evidence="1" type="ORF">LNO68_01825</name>
    <name evidence="2" type="ORF">LNO71_01400</name>
</gene>
<evidence type="ECO:0000313" key="2">
    <source>
        <dbReference type="EMBL" id="MDC4183301.1"/>
    </source>
</evidence>
<dbReference type="Proteomes" id="UP001220940">
    <property type="component" value="Unassembled WGS sequence"/>
</dbReference>
<evidence type="ECO:0000313" key="3">
    <source>
        <dbReference type="Proteomes" id="UP001216384"/>
    </source>
</evidence>
<accession>A0AAW6HNV4</accession>
<dbReference type="EMBL" id="JAJHZP010000013">
    <property type="protein sequence ID" value="MDC4183301.1"/>
    <property type="molecule type" value="Genomic_DNA"/>
</dbReference>
<evidence type="ECO:0000313" key="1">
    <source>
        <dbReference type="EMBL" id="MDC4181926.1"/>
    </source>
</evidence>
<comment type="caution">
    <text evidence="2">The sequence shown here is derived from an EMBL/GenBank/DDBJ whole genome shotgun (WGS) entry which is preliminary data.</text>
</comment>
<sequence length="558" mass="64258">MIEQKYIKQLVLSNSSITQTLEFDKGVNVIIGTKGGGKSTLLKILYALHNNVATYDKEINEITNQFGFSIKKLVYSNGDTIEWSRVRNKEKDTVKRGDFVKQDDDIKTQFDIIQKFKKEKNKFLSNTSEIVANNLKPFFEKYIEGIDEIDDDLSKLNNFAFGDIFKLNNAKNRVILEQLQDFLKVSTNQELLKNNEVAAKKHDELLSILDKFNNELNQNIKYFDSDFFIDQEGYETVVKALDIIRGIHYKNIQSKKFDNIKYIASQKAYEHYQKLLSESEDITNRIASAPKLLDDYFEKIGKSIATNFAFFDGFKRENFYAIPIKNKTISESDPDIEFGIDLKFNIHETNQNDVFLYDFLSKFLYKPSGKDSTDKAEWVSYNIGKNIKKSIDKISDQLKENFTKNLSDNITVLLNGKDYKKLSLGTRSSYGVSRVIRNCTSSILFLDQPEDNVDSYTITKTLIPELNNNKNINQIFVVTHNANTGVLTNPSTTTVCSFTNNDLANSYRQTSFRDKIEIIENEIINTNPSIHYLEGGDKALNDRYEKLIKNIKEDSQNE</sequence>
<dbReference type="Proteomes" id="UP001216384">
    <property type="component" value="Unassembled WGS sequence"/>
</dbReference>
<dbReference type="EMBL" id="JAJHZM010000011">
    <property type="protein sequence ID" value="MDC4181926.1"/>
    <property type="molecule type" value="Genomic_DNA"/>
</dbReference>
<name>A0AAW6HNV4_9MOLU</name>
<protein>
    <recommendedName>
        <fullName evidence="5">ABC transporter ATP-binding protein</fullName>
    </recommendedName>
</protein>
<evidence type="ECO:0008006" key="5">
    <source>
        <dbReference type="Google" id="ProtNLM"/>
    </source>
</evidence>
<dbReference type="Gene3D" id="3.40.50.300">
    <property type="entry name" value="P-loop containing nucleotide triphosphate hydrolases"/>
    <property type="match status" value="2"/>
</dbReference>
<evidence type="ECO:0000313" key="4">
    <source>
        <dbReference type="Proteomes" id="UP001220940"/>
    </source>
</evidence>
<organism evidence="2 3">
    <name type="scientific">Mycoplasma bradburyae</name>
    <dbReference type="NCBI Taxonomy" id="2963128"/>
    <lineage>
        <taxon>Bacteria</taxon>
        <taxon>Bacillati</taxon>
        <taxon>Mycoplasmatota</taxon>
        <taxon>Mollicutes</taxon>
        <taxon>Mycoplasmataceae</taxon>
        <taxon>Mycoplasma</taxon>
    </lineage>
</organism>
<dbReference type="RefSeq" id="WP_255034887.1">
    <property type="nucleotide sequence ID" value="NZ_CP101414.1"/>
</dbReference>
<reference evidence="2 4" key="1">
    <citation type="submission" date="2021-11" db="EMBL/GenBank/DDBJ databases">
        <title>Description of Mycoplasma bradburyaesp. nov.from sea birds: a tribute to a great mycoplasmologist.</title>
        <authorList>
            <person name="Ramirez A.S."/>
            <person name="Poveda C."/>
            <person name="Suarez-Perez A."/>
            <person name="Rosales R.S."/>
            <person name="Dijkman R."/>
            <person name="Feberwee A."/>
            <person name="Spergser J."/>
            <person name="Szostak M.P."/>
            <person name="Ressel L."/>
            <person name="Calabuig P."/>
            <person name="Catania S."/>
            <person name="Gobbo F."/>
            <person name="Timofte D."/>
            <person name="Poveda J.B."/>
        </authorList>
    </citation>
    <scope>NUCLEOTIDE SEQUENCE</scope>
    <source>
        <strain evidence="1 4">T158</strain>
        <strain evidence="2">T264</strain>
    </source>
</reference>
<keyword evidence="4" id="KW-1185">Reference proteome</keyword>
<proteinExistence type="predicted"/>